<dbReference type="Proteomes" id="UP000019812">
    <property type="component" value="Unassembled WGS sequence"/>
</dbReference>
<dbReference type="EMBL" id="JDSS02000006">
    <property type="protein sequence ID" value="KFB69937.1"/>
    <property type="molecule type" value="Genomic_DNA"/>
</dbReference>
<dbReference type="AlphaFoldDB" id="A0A084Y5E3"/>
<comment type="caution">
    <text evidence="1">The sequence shown here is derived from an EMBL/GenBank/DDBJ whole genome shotgun (WGS) entry which is preliminary data.</text>
</comment>
<sequence length="260" mass="29777">MRDTAAVETCRGRDRPEPAMPEYRSRVVRTTELDEEQIARMSALYLDHYAGSNDALFRADLSEKDHALLVFSDDALVGFTTIKHYEVEWQEQDTGIIFSGDTIVDPRHWGQRELAFAWLEYVGGIKAASPERPLYWFLLVKGHRTYRYLPVFAREFHPGWQDSETLRLKPLADFLAGARYGADYNPQTGVVEFAESRGHLRPAIAHPDIDELERQDVRFFLARNPGYLQGNELVCVCELAVDNLKPLAARFFQRAAGARR</sequence>
<evidence type="ECO:0000313" key="2">
    <source>
        <dbReference type="Proteomes" id="UP000019812"/>
    </source>
</evidence>
<proteinExistence type="predicted"/>
<evidence type="ECO:0008006" key="3">
    <source>
        <dbReference type="Google" id="ProtNLM"/>
    </source>
</evidence>
<accession>A0A084Y5E3</accession>
<reference evidence="1 2" key="1">
    <citation type="submission" date="2014-07" db="EMBL/GenBank/DDBJ databases">
        <title>Expanding our view of genomic diversity in Candidatus Accumulibacter clades.</title>
        <authorList>
            <person name="Skennerton C.T."/>
            <person name="Barr J.J."/>
            <person name="Slater F.R."/>
            <person name="Bond P.L."/>
            <person name="Tyson G.W."/>
        </authorList>
    </citation>
    <scope>NUCLEOTIDE SEQUENCE [LARGE SCALE GENOMIC DNA]</scope>
    <source>
        <strain evidence="2">SK-01</strain>
    </source>
</reference>
<dbReference type="InterPro" id="IPR016181">
    <property type="entry name" value="Acyl_CoA_acyltransferase"/>
</dbReference>
<dbReference type="STRING" id="1457154.CAPSK01_000333"/>
<protein>
    <recommendedName>
        <fullName evidence="3">N-acetyltransferase domain-containing protein</fullName>
    </recommendedName>
</protein>
<dbReference type="SUPFAM" id="SSF55729">
    <property type="entry name" value="Acyl-CoA N-acyltransferases (Nat)"/>
    <property type="match status" value="1"/>
</dbReference>
<name>A0A084Y5E3_9PROT</name>
<organism evidence="1 2">
    <name type="scientific">Candidatus Accumulibacter vicinus</name>
    <dbReference type="NCBI Taxonomy" id="2954382"/>
    <lineage>
        <taxon>Bacteria</taxon>
        <taxon>Pseudomonadati</taxon>
        <taxon>Pseudomonadota</taxon>
        <taxon>Betaproteobacteria</taxon>
        <taxon>Candidatus Accumulibacter</taxon>
    </lineage>
</organism>
<evidence type="ECO:0000313" key="1">
    <source>
        <dbReference type="EMBL" id="KFB69937.1"/>
    </source>
</evidence>
<gene>
    <name evidence="1" type="ORF">CAPSK01_000333</name>
</gene>